<feature type="coiled-coil region" evidence="1">
    <location>
        <begin position="32"/>
        <end position="102"/>
    </location>
</feature>
<evidence type="ECO:0000256" key="1">
    <source>
        <dbReference type="SAM" id="Coils"/>
    </source>
</evidence>
<comment type="caution">
    <text evidence="2">The sequence shown here is derived from an EMBL/GenBank/DDBJ whole genome shotgun (WGS) entry which is preliminary data.</text>
</comment>
<dbReference type="Proteomes" id="UP001172101">
    <property type="component" value="Unassembled WGS sequence"/>
</dbReference>
<proteinExistence type="predicted"/>
<keyword evidence="3" id="KW-1185">Reference proteome</keyword>
<dbReference type="RefSeq" id="XP_060296172.1">
    <property type="nucleotide sequence ID" value="XM_060441943.1"/>
</dbReference>
<accession>A0AA40DUZ2</accession>
<dbReference type="AlphaFoldDB" id="A0AA40DUZ2"/>
<gene>
    <name evidence="2" type="ORF">B0T26DRAFT_709764</name>
</gene>
<reference evidence="2" key="1">
    <citation type="submission" date="2023-06" db="EMBL/GenBank/DDBJ databases">
        <title>Genome-scale phylogeny and comparative genomics of the fungal order Sordariales.</title>
        <authorList>
            <consortium name="Lawrence Berkeley National Laboratory"/>
            <person name="Hensen N."/>
            <person name="Bonometti L."/>
            <person name="Westerberg I."/>
            <person name="Brannstrom I.O."/>
            <person name="Guillou S."/>
            <person name="Cros-Aarteil S."/>
            <person name="Calhoun S."/>
            <person name="Haridas S."/>
            <person name="Kuo A."/>
            <person name="Mondo S."/>
            <person name="Pangilinan J."/>
            <person name="Riley R."/>
            <person name="LaButti K."/>
            <person name="Andreopoulos B."/>
            <person name="Lipzen A."/>
            <person name="Chen C."/>
            <person name="Yanf M."/>
            <person name="Daum C."/>
            <person name="Ng V."/>
            <person name="Clum A."/>
            <person name="Steindorff A."/>
            <person name="Ohm R."/>
            <person name="Martin F."/>
            <person name="Silar P."/>
            <person name="Natvig D."/>
            <person name="Lalanne C."/>
            <person name="Gautier V."/>
            <person name="Ament-velasquez S.L."/>
            <person name="Kruys A."/>
            <person name="Hutchinson M.I."/>
            <person name="Powell A.J."/>
            <person name="Barry K."/>
            <person name="Miller A.N."/>
            <person name="Grigoriev I.V."/>
            <person name="Debuchy R."/>
            <person name="Gladieux P."/>
            <person name="Thoren M.H."/>
            <person name="Johannesson H."/>
        </authorList>
    </citation>
    <scope>NUCLEOTIDE SEQUENCE</scope>
    <source>
        <strain evidence="2">SMH2392-1A</strain>
    </source>
</reference>
<protein>
    <submittedName>
        <fullName evidence="2">Uncharacterized protein</fullName>
    </submittedName>
</protein>
<evidence type="ECO:0000313" key="2">
    <source>
        <dbReference type="EMBL" id="KAK0717379.1"/>
    </source>
</evidence>
<organism evidence="2 3">
    <name type="scientific">Lasiosphaeria miniovina</name>
    <dbReference type="NCBI Taxonomy" id="1954250"/>
    <lineage>
        <taxon>Eukaryota</taxon>
        <taxon>Fungi</taxon>
        <taxon>Dikarya</taxon>
        <taxon>Ascomycota</taxon>
        <taxon>Pezizomycotina</taxon>
        <taxon>Sordariomycetes</taxon>
        <taxon>Sordariomycetidae</taxon>
        <taxon>Sordariales</taxon>
        <taxon>Lasiosphaeriaceae</taxon>
        <taxon>Lasiosphaeria</taxon>
    </lineage>
</organism>
<keyword evidence="1" id="KW-0175">Coiled coil</keyword>
<dbReference type="EMBL" id="JAUIRO010000004">
    <property type="protein sequence ID" value="KAK0717379.1"/>
    <property type="molecule type" value="Genomic_DNA"/>
</dbReference>
<name>A0AA40DUZ2_9PEZI</name>
<dbReference type="GeneID" id="85325213"/>
<sequence length="699" mass="76193">MNERVNRFLHSVVPNPVPVTLLEENRSLHQRVSALQGSEQELLKENQNLAQQLATQKQHHETRRRQWKNDLLQKEHMFEARLRGLEEQIAEKERELMHLSAAQSHNPSPALALADHDIVSWFSARTTAWHGWARDFAHPDPDRVRSALHPKQLAELCEGVKGFVRLTDDGRLPEELLASAGDAAGRTTQVLLHGLLANFVVTETLQSPFWVFDALSTSGLELESPSMPRGSPMSPVGFRMDLAMWNNVAPVRSARLPQPKTPRMAPEPFSPRRLPPLVTSMKPASPLNLTKVGLPGPSSNQGLPAKADIENLHLLLSHVQQSQSNTNSWRAQLMQILSEGGLSVEPENAIGEGRRVLAEARQNYARKLKDRFLSGAARFLLREQNQQEQEQKTEATTGNNNNSIEKLERHLVNEFDAALRFSCRVWSRHDPLRLRGLSDLAAAAFTSSNDAMDLCQAQADALALARAQAGDQTPRTFSVRNGHEGHSVVVVLQPAVDTIVTAPENGGQGQRDVPRMWSKARVFVAPPRLVMPAPACVADLTSPAPVTAVLIGSRQSKVPLSAAPVTAVLAGPLSRIPLSAAPVTAVLAGPLSRIPLSAVPMTAVLASSQPRFPLPPVLVEEKEEKEPAAAVMSATPPISEVAEGLLPAASFTDPSSPAPARQFSKPPPIEILEMLPKLSYAGSPIFFKVTSPEDQAEGL</sequence>
<evidence type="ECO:0000313" key="3">
    <source>
        <dbReference type="Proteomes" id="UP001172101"/>
    </source>
</evidence>